<dbReference type="STRING" id="554065.E1Z8I3"/>
<dbReference type="InterPro" id="IPR015422">
    <property type="entry name" value="PyrdxlP-dep_Trfase_small"/>
</dbReference>
<dbReference type="GO" id="GO:0030170">
    <property type="term" value="F:pyridoxal phosphate binding"/>
    <property type="evidence" value="ECO:0007669"/>
    <property type="project" value="InterPro"/>
</dbReference>
<evidence type="ECO:0000313" key="8">
    <source>
        <dbReference type="Proteomes" id="UP000008141"/>
    </source>
</evidence>
<dbReference type="InterPro" id="IPR015424">
    <property type="entry name" value="PyrdxlP-dep_Trfase"/>
</dbReference>
<comment type="cofactor">
    <cofactor evidence="1">
        <name>pyridoxal 5'-phosphate</name>
        <dbReference type="ChEBI" id="CHEBI:597326"/>
    </cofactor>
</comment>
<keyword evidence="8" id="KW-1185">Reference proteome</keyword>
<dbReference type="GO" id="GO:0006534">
    <property type="term" value="P:cysteine metabolic process"/>
    <property type="evidence" value="ECO:0007669"/>
    <property type="project" value="InterPro"/>
</dbReference>
<dbReference type="OMA" id="LVTWQQI"/>
<dbReference type="Pfam" id="PF00266">
    <property type="entry name" value="Aminotran_5"/>
    <property type="match status" value="1"/>
</dbReference>
<evidence type="ECO:0000256" key="1">
    <source>
        <dbReference type="ARBA" id="ARBA00001933"/>
    </source>
</evidence>
<reference evidence="7 8" key="1">
    <citation type="journal article" date="2010" name="Plant Cell">
        <title>The Chlorella variabilis NC64A genome reveals adaptation to photosymbiosis, coevolution with viruses, and cryptic sex.</title>
        <authorList>
            <person name="Blanc G."/>
            <person name="Duncan G."/>
            <person name="Agarkova I."/>
            <person name="Borodovsky M."/>
            <person name="Gurnon J."/>
            <person name="Kuo A."/>
            <person name="Lindquist E."/>
            <person name="Lucas S."/>
            <person name="Pangilinan J."/>
            <person name="Polle J."/>
            <person name="Salamov A."/>
            <person name="Terry A."/>
            <person name="Yamada T."/>
            <person name="Dunigan D.D."/>
            <person name="Grigoriev I.V."/>
            <person name="Claverie J.M."/>
            <person name="Van Etten J.L."/>
        </authorList>
    </citation>
    <scope>NUCLEOTIDE SEQUENCE [LARGE SCALE GENOMIC DNA]</scope>
    <source>
        <strain evidence="7 8">NC64A</strain>
    </source>
</reference>
<dbReference type="Gene3D" id="3.90.1150.10">
    <property type="entry name" value="Aspartate Aminotransferase, domain 1"/>
    <property type="match status" value="1"/>
</dbReference>
<dbReference type="InterPro" id="IPR000192">
    <property type="entry name" value="Aminotrans_V_dom"/>
</dbReference>
<dbReference type="FunCoup" id="E1Z8I3">
    <property type="interactions" value="435"/>
</dbReference>
<dbReference type="EMBL" id="GL433839">
    <property type="protein sequence ID" value="EFN57615.1"/>
    <property type="molecule type" value="Genomic_DNA"/>
</dbReference>
<dbReference type="Proteomes" id="UP000008141">
    <property type="component" value="Unassembled WGS sequence"/>
</dbReference>
<proteinExistence type="predicted"/>
<protein>
    <recommendedName>
        <fullName evidence="2">cysteine desulfurase</fullName>
        <ecNumber evidence="2">2.8.1.7</ecNumber>
    </recommendedName>
</protein>
<dbReference type="PANTHER" id="PTHR43586">
    <property type="entry name" value="CYSTEINE DESULFURASE"/>
    <property type="match status" value="1"/>
</dbReference>
<dbReference type="InterPro" id="IPR010970">
    <property type="entry name" value="Cys_dSase_SufS"/>
</dbReference>
<dbReference type="eggNOG" id="KOG1549">
    <property type="taxonomic scope" value="Eukaryota"/>
</dbReference>
<dbReference type="AlphaFoldDB" id="E1Z8I3"/>
<evidence type="ECO:0000313" key="7">
    <source>
        <dbReference type="EMBL" id="EFN57615.1"/>
    </source>
</evidence>
<feature type="domain" description="Aminotransferase class V" evidence="6">
    <location>
        <begin position="40"/>
        <end position="415"/>
    </location>
</feature>
<dbReference type="GO" id="GO:0031071">
    <property type="term" value="F:cysteine desulfurase activity"/>
    <property type="evidence" value="ECO:0007669"/>
    <property type="project" value="UniProtKB-EC"/>
</dbReference>
<dbReference type="SUPFAM" id="SSF53383">
    <property type="entry name" value="PLP-dependent transferases"/>
    <property type="match status" value="1"/>
</dbReference>
<dbReference type="InParanoid" id="E1Z8I3"/>
<dbReference type="RefSeq" id="XP_005849717.1">
    <property type="nucleotide sequence ID" value="XM_005849655.1"/>
</dbReference>
<dbReference type="PANTHER" id="PTHR43586:SF8">
    <property type="entry name" value="CYSTEINE DESULFURASE 1, CHLOROPLASTIC"/>
    <property type="match status" value="1"/>
</dbReference>
<dbReference type="InterPro" id="IPR015421">
    <property type="entry name" value="PyrdxlP-dep_Trfase_major"/>
</dbReference>
<name>E1Z8I3_CHLVA</name>
<accession>E1Z8I3</accession>
<dbReference type="NCBIfam" id="TIGR01979">
    <property type="entry name" value="sufS"/>
    <property type="match status" value="1"/>
</dbReference>
<keyword evidence="4" id="KW-0663">Pyridoxal phosphate</keyword>
<evidence type="ECO:0000256" key="5">
    <source>
        <dbReference type="ARBA" id="ARBA00050776"/>
    </source>
</evidence>
<keyword evidence="3" id="KW-0808">Transferase</keyword>
<dbReference type="KEGG" id="cvr:CHLNCDRAFT_34562"/>
<evidence type="ECO:0000256" key="4">
    <source>
        <dbReference type="ARBA" id="ARBA00022898"/>
    </source>
</evidence>
<dbReference type="Gene3D" id="3.40.640.10">
    <property type="entry name" value="Type I PLP-dependent aspartate aminotransferase-like (Major domain)"/>
    <property type="match status" value="1"/>
</dbReference>
<sequence>MPAPQVQDAPAAAAAAADLGTATRADFPILHQSVNERPLMYLDNAATSQKPRQVLQTMDEYYGEGGYNSNVHRGVHALSARATAAYEAAREKIAGFINASSPQEIVYTRNATEAINLVANTWGAAQLREGDEVVLSVAEHHSNIVPWQLLAQRRGLVLKFAELTGSEEVDLEKLAALITPRTRLVSLVHVSNMLGCVLPTQRVAEMAHGVGAKLLLDCCQSVPNMPVDVQTLGADWIVASSHKMCGPTGIGFLWARYSLLEQMPPWMGGGEMIQEVRLEGSTYAEPPSRFEAGTPAIAEAIGLGAACDYLSGLGMERVAAHERELGAHLYWQLRSIDRVRIYGPSPEARLGRAALATFNVEGIHPTDISTILDSTGVAVRSGHLCTQPVHRHLGISSSVRASPYIYNTKAEVDAFVDALKDAIQFFT</sequence>
<comment type="catalytic activity">
    <reaction evidence="5">
        <text>(sulfur carrier)-H + L-cysteine = (sulfur carrier)-SH + L-alanine</text>
        <dbReference type="Rhea" id="RHEA:43892"/>
        <dbReference type="Rhea" id="RHEA-COMP:14737"/>
        <dbReference type="Rhea" id="RHEA-COMP:14739"/>
        <dbReference type="ChEBI" id="CHEBI:29917"/>
        <dbReference type="ChEBI" id="CHEBI:35235"/>
        <dbReference type="ChEBI" id="CHEBI:57972"/>
        <dbReference type="ChEBI" id="CHEBI:64428"/>
        <dbReference type="EC" id="2.8.1.7"/>
    </reaction>
</comment>
<evidence type="ECO:0000259" key="6">
    <source>
        <dbReference type="Pfam" id="PF00266"/>
    </source>
</evidence>
<gene>
    <name evidence="7" type="ORF">CHLNCDRAFT_34562</name>
</gene>
<dbReference type="EC" id="2.8.1.7" evidence="2"/>
<evidence type="ECO:0000256" key="3">
    <source>
        <dbReference type="ARBA" id="ARBA00022679"/>
    </source>
</evidence>
<dbReference type="OrthoDB" id="420046at2759"/>
<dbReference type="GeneID" id="17357274"/>
<organism evidence="8">
    <name type="scientific">Chlorella variabilis</name>
    <name type="common">Green alga</name>
    <dbReference type="NCBI Taxonomy" id="554065"/>
    <lineage>
        <taxon>Eukaryota</taxon>
        <taxon>Viridiplantae</taxon>
        <taxon>Chlorophyta</taxon>
        <taxon>core chlorophytes</taxon>
        <taxon>Trebouxiophyceae</taxon>
        <taxon>Chlorellales</taxon>
        <taxon>Chlorellaceae</taxon>
        <taxon>Chlorella clade</taxon>
        <taxon>Chlorella</taxon>
    </lineage>
</organism>
<evidence type="ECO:0000256" key="2">
    <source>
        <dbReference type="ARBA" id="ARBA00012239"/>
    </source>
</evidence>
<dbReference type="CDD" id="cd06453">
    <property type="entry name" value="SufS_like"/>
    <property type="match status" value="1"/>
</dbReference>